<dbReference type="OMA" id="QYDEREM"/>
<comment type="caution">
    <text evidence="1">The sequence shown here is derived from an EMBL/GenBank/DDBJ whole genome shotgun (WGS) entry which is preliminary data.</text>
</comment>
<dbReference type="VEuPathDB" id="AmoebaDB:NF0002480"/>
<dbReference type="VEuPathDB" id="AmoebaDB:NfTy_090750"/>
<dbReference type="OrthoDB" id="10365174at2759"/>
<evidence type="ECO:0000313" key="1">
    <source>
        <dbReference type="EMBL" id="KAF0973588.1"/>
    </source>
</evidence>
<proteinExistence type="predicted"/>
<reference evidence="1 2" key="1">
    <citation type="journal article" date="2019" name="Sci. Rep.">
        <title>Nanopore sequencing improves the draft genome of the human pathogenic amoeba Naegleria fowleri.</title>
        <authorList>
            <person name="Liechti N."/>
            <person name="Schurch N."/>
            <person name="Bruggmann R."/>
            <person name="Wittwer M."/>
        </authorList>
    </citation>
    <scope>NUCLEOTIDE SEQUENCE [LARGE SCALE GENOMIC DNA]</scope>
    <source>
        <strain evidence="1 2">ATCC 30894</strain>
    </source>
</reference>
<sequence length="480" mass="56305">MGKTTPLIQDTYEFQDIFHHVFGFMETAEIYPLQRVSSFFFRMIEKLKQYYIRPVYEIGIVSHHKDQLESFVRQQLGCSCGLVPTLTLEEIEKLKKEKINEAYSNYGYYGYYPSHGDANHFDTSNLNDGETLKNVNFSSSQIHVFERIERHMIFKQDRFRVIFFPLLCEKKTSVAVDDFNRLEGFIFLKPERIDSFESMPQGAQITCVVLDDHFTFENKEFGKKMDHETPSRSSQDTDPSLIIMPVKKYGFVSMTKNASREQINNSLLECLMYIMKNSNRCLKLDHSMSSDETNLLLHEQTNVENRSNTSSNISSSTPNASLKLLDLIHHIISCKMGHEEFSQHFTQLFQNRYSLYNLLMTKDIRYMTKRLSFFNLPYPTQVKLLKRLYQALIATSSSFSKNIGPIQVRHIQNESLDYISVTILQDYVFEANSYRQYDEREMRTQTVNIQFHLLTEKVNFVYKEYSERGTLFGKKNCIVC</sequence>
<dbReference type="RefSeq" id="XP_044558301.1">
    <property type="nucleotide sequence ID" value="XM_044712130.1"/>
</dbReference>
<dbReference type="VEuPathDB" id="AmoebaDB:FDP41_008292"/>
<keyword evidence="2" id="KW-1185">Reference proteome</keyword>
<accession>A0A6A5BHR8</accession>
<gene>
    <name evidence="1" type="ORF">FDP41_008292</name>
</gene>
<dbReference type="AlphaFoldDB" id="A0A6A5BHR8"/>
<evidence type="ECO:0000313" key="2">
    <source>
        <dbReference type="Proteomes" id="UP000444721"/>
    </source>
</evidence>
<dbReference type="EMBL" id="VFQX01000060">
    <property type="protein sequence ID" value="KAF0973588.1"/>
    <property type="molecule type" value="Genomic_DNA"/>
</dbReference>
<dbReference type="Proteomes" id="UP000444721">
    <property type="component" value="Unassembled WGS sequence"/>
</dbReference>
<organism evidence="1 2">
    <name type="scientific">Naegleria fowleri</name>
    <name type="common">Brain eating amoeba</name>
    <dbReference type="NCBI Taxonomy" id="5763"/>
    <lineage>
        <taxon>Eukaryota</taxon>
        <taxon>Discoba</taxon>
        <taxon>Heterolobosea</taxon>
        <taxon>Tetramitia</taxon>
        <taxon>Eutetramitia</taxon>
        <taxon>Vahlkampfiidae</taxon>
        <taxon>Naegleria</taxon>
    </lineage>
</organism>
<name>A0A6A5BHR8_NAEFO</name>
<protein>
    <submittedName>
        <fullName evidence="1">Uncharacterized protein</fullName>
    </submittedName>
</protein>
<dbReference type="GeneID" id="68115510"/>